<dbReference type="Gene3D" id="3.40.50.970">
    <property type="match status" value="1"/>
</dbReference>
<keyword evidence="8" id="KW-0411">Iron-sulfur</keyword>
<comment type="cofactor">
    <cofactor evidence="2">
        <name>thiamine diphosphate</name>
        <dbReference type="ChEBI" id="CHEBI:58937"/>
    </cofactor>
</comment>
<evidence type="ECO:0000256" key="9">
    <source>
        <dbReference type="ARBA" id="ARBA00023052"/>
    </source>
</evidence>
<evidence type="ECO:0000256" key="5">
    <source>
        <dbReference type="ARBA" id="ARBA00022842"/>
    </source>
</evidence>
<dbReference type="InterPro" id="IPR011766">
    <property type="entry name" value="TPP_enzyme_TPP-bd"/>
</dbReference>
<evidence type="ECO:0000313" key="13">
    <source>
        <dbReference type="Proteomes" id="UP000176854"/>
    </source>
</evidence>
<dbReference type="InterPro" id="IPR011896">
    <property type="entry name" value="OFOB"/>
</dbReference>
<dbReference type="AlphaFoldDB" id="A0A1F5Z893"/>
<evidence type="ECO:0000256" key="7">
    <source>
        <dbReference type="ARBA" id="ARBA00023004"/>
    </source>
</evidence>
<protein>
    <submittedName>
        <fullName evidence="12">2-oxoacid ferredoxin oxidoreductase</fullName>
    </submittedName>
</protein>
<dbReference type="SUPFAM" id="SSF52518">
    <property type="entry name" value="Thiamin diphosphate-binding fold (THDP-binding)"/>
    <property type="match status" value="1"/>
</dbReference>
<reference evidence="12 13" key="1">
    <citation type="journal article" date="2016" name="Nat. Commun.">
        <title>Thousands of microbial genomes shed light on interconnected biogeochemical processes in an aquifer system.</title>
        <authorList>
            <person name="Anantharaman K."/>
            <person name="Brown C.T."/>
            <person name="Hug L.A."/>
            <person name="Sharon I."/>
            <person name="Castelle C.J."/>
            <person name="Probst A.J."/>
            <person name="Thomas B.C."/>
            <person name="Singh A."/>
            <person name="Wilkins M.J."/>
            <person name="Karaoz U."/>
            <person name="Brodie E.L."/>
            <person name="Williams K.H."/>
            <person name="Hubbard S.S."/>
            <person name="Banfield J.F."/>
        </authorList>
    </citation>
    <scope>NUCLEOTIDE SEQUENCE [LARGE SCALE GENOMIC DNA]</scope>
</reference>
<feature type="domain" description="Pyruvate ferredoxin oxidoreductase beta subunit C-terminal" evidence="11">
    <location>
        <begin position="198"/>
        <end position="254"/>
    </location>
</feature>
<proteinExistence type="predicted"/>
<accession>A0A1F5Z893</accession>
<dbReference type="Pfam" id="PF12367">
    <property type="entry name" value="PFO_beta_C"/>
    <property type="match status" value="1"/>
</dbReference>
<dbReference type="InterPro" id="IPR029061">
    <property type="entry name" value="THDP-binding"/>
</dbReference>
<dbReference type="NCBIfam" id="TIGR02177">
    <property type="entry name" value="PorB_KorB"/>
    <property type="match status" value="1"/>
</dbReference>
<dbReference type="GO" id="GO:0045333">
    <property type="term" value="P:cellular respiration"/>
    <property type="evidence" value="ECO:0007669"/>
    <property type="project" value="UniProtKB-ARBA"/>
</dbReference>
<dbReference type="InterPro" id="IPR032686">
    <property type="entry name" value="PFO_beta_C"/>
</dbReference>
<keyword evidence="7" id="KW-0408">Iron</keyword>
<dbReference type="PANTHER" id="PTHR48084:SF4">
    <property type="entry name" value="2-OXOGLUTARATE OXIDOREDUCTASE SUBUNIT KORB"/>
    <property type="match status" value="1"/>
</dbReference>
<keyword evidence="5" id="KW-0460">Magnesium</keyword>
<dbReference type="Pfam" id="PF02775">
    <property type="entry name" value="TPP_enzyme_C"/>
    <property type="match status" value="1"/>
</dbReference>
<dbReference type="InterPro" id="IPR051457">
    <property type="entry name" value="2-oxoacid:Fd_oxidoreductase"/>
</dbReference>
<keyword evidence="6" id="KW-0560">Oxidoreductase</keyword>
<evidence type="ECO:0000256" key="4">
    <source>
        <dbReference type="ARBA" id="ARBA00022723"/>
    </source>
</evidence>
<dbReference type="GO" id="GO:0051536">
    <property type="term" value="F:iron-sulfur cluster binding"/>
    <property type="evidence" value="ECO:0007669"/>
    <property type="project" value="UniProtKB-KW"/>
</dbReference>
<evidence type="ECO:0000256" key="1">
    <source>
        <dbReference type="ARBA" id="ARBA00001946"/>
    </source>
</evidence>
<evidence type="ECO:0000256" key="8">
    <source>
        <dbReference type="ARBA" id="ARBA00023014"/>
    </source>
</evidence>
<evidence type="ECO:0000256" key="3">
    <source>
        <dbReference type="ARBA" id="ARBA00001966"/>
    </source>
</evidence>
<evidence type="ECO:0000256" key="6">
    <source>
        <dbReference type="ARBA" id="ARBA00023002"/>
    </source>
</evidence>
<gene>
    <name evidence="12" type="ORF">A2154_05070</name>
</gene>
<dbReference type="Proteomes" id="UP000176854">
    <property type="component" value="Unassembled WGS sequence"/>
</dbReference>
<dbReference type="GO" id="GO:0016625">
    <property type="term" value="F:oxidoreductase activity, acting on the aldehyde or oxo group of donors, iron-sulfur protein as acceptor"/>
    <property type="evidence" value="ECO:0007669"/>
    <property type="project" value="UniProtKB-ARBA"/>
</dbReference>
<dbReference type="PANTHER" id="PTHR48084">
    <property type="entry name" value="2-OXOGLUTARATE OXIDOREDUCTASE SUBUNIT KORB-RELATED"/>
    <property type="match status" value="1"/>
</dbReference>
<dbReference type="GO" id="GO:0030976">
    <property type="term" value="F:thiamine pyrophosphate binding"/>
    <property type="evidence" value="ECO:0007669"/>
    <property type="project" value="InterPro"/>
</dbReference>
<evidence type="ECO:0000313" key="12">
    <source>
        <dbReference type="EMBL" id="OGG08641.1"/>
    </source>
</evidence>
<comment type="cofactor">
    <cofactor evidence="1">
        <name>Mg(2+)</name>
        <dbReference type="ChEBI" id="CHEBI:18420"/>
    </cofactor>
</comment>
<evidence type="ECO:0000259" key="11">
    <source>
        <dbReference type="Pfam" id="PF12367"/>
    </source>
</evidence>
<organism evidence="12 13">
    <name type="scientific">Candidatus Gottesmanbacteria bacterium RBG_16_43_7</name>
    <dbReference type="NCBI Taxonomy" id="1798373"/>
    <lineage>
        <taxon>Bacteria</taxon>
        <taxon>Candidatus Gottesmaniibacteriota</taxon>
    </lineage>
</organism>
<dbReference type="CDD" id="cd03375">
    <property type="entry name" value="TPP_OGFOR"/>
    <property type="match status" value="1"/>
</dbReference>
<sequence length="283" mass="30746">MNLTDFDTGHKPTWCTGCGDFGIWVSLKNSLAKLNLSTDDAVIVYGIGCHGNMYNWMKTYAVEGLHGRTLPVAQGIKLANHKLPVIVISGDGDGLGEGGNHFLHAAKRNPHITVLIHDNELYSLTTGQASPTAQPGFKTKSTPEGAVDLPINPLALAITAGATFVARAFAGDTIQLTDIIAGAISHTGFAVVDILQPCVTFDKIHTYAWYRERVYKLDDSYNPKDKQAALIKAMEWGDKIPIGIFYKEDRITSEKCEPALSQKTLVEQPTTTGDVESLLSEFI</sequence>
<comment type="caution">
    <text evidence="12">The sequence shown here is derived from an EMBL/GenBank/DDBJ whole genome shotgun (WGS) entry which is preliminary data.</text>
</comment>
<dbReference type="STRING" id="1798373.A2154_05070"/>
<comment type="cofactor">
    <cofactor evidence="3">
        <name>[4Fe-4S] cluster</name>
        <dbReference type="ChEBI" id="CHEBI:49883"/>
    </cofactor>
</comment>
<feature type="domain" description="Thiamine pyrophosphate enzyme TPP-binding" evidence="10">
    <location>
        <begin position="47"/>
        <end position="194"/>
    </location>
</feature>
<evidence type="ECO:0000259" key="10">
    <source>
        <dbReference type="Pfam" id="PF02775"/>
    </source>
</evidence>
<name>A0A1F5Z893_9BACT</name>
<keyword evidence="4" id="KW-0479">Metal-binding</keyword>
<dbReference type="EMBL" id="MFJC01000057">
    <property type="protein sequence ID" value="OGG08641.1"/>
    <property type="molecule type" value="Genomic_DNA"/>
</dbReference>
<keyword evidence="9" id="KW-0786">Thiamine pyrophosphate</keyword>
<dbReference type="GO" id="GO:0046872">
    <property type="term" value="F:metal ion binding"/>
    <property type="evidence" value="ECO:0007669"/>
    <property type="project" value="UniProtKB-KW"/>
</dbReference>
<evidence type="ECO:0000256" key="2">
    <source>
        <dbReference type="ARBA" id="ARBA00001964"/>
    </source>
</evidence>